<proteinExistence type="predicted"/>
<organism evidence="1 2">
    <name type="scientific">Symplocastrum torsivum CPER-KK1</name>
    <dbReference type="NCBI Taxonomy" id="450513"/>
    <lineage>
        <taxon>Bacteria</taxon>
        <taxon>Bacillati</taxon>
        <taxon>Cyanobacteriota</taxon>
        <taxon>Cyanophyceae</taxon>
        <taxon>Oscillatoriophycideae</taxon>
        <taxon>Oscillatoriales</taxon>
        <taxon>Microcoleaceae</taxon>
        <taxon>Symplocastrum</taxon>
    </lineage>
</organism>
<comment type="caution">
    <text evidence="1">The sequence shown here is derived from an EMBL/GenBank/DDBJ whole genome shotgun (WGS) entry which is preliminary data.</text>
</comment>
<name>A0A951PI47_9CYAN</name>
<reference evidence="1" key="2">
    <citation type="journal article" date="2022" name="Microbiol. Resour. Announc.">
        <title>Metagenome Sequencing to Explore Phylogenomics of Terrestrial Cyanobacteria.</title>
        <authorList>
            <person name="Ward R.D."/>
            <person name="Stajich J.E."/>
            <person name="Johansen J.R."/>
            <person name="Huntemann M."/>
            <person name="Clum A."/>
            <person name="Foster B."/>
            <person name="Foster B."/>
            <person name="Roux S."/>
            <person name="Palaniappan K."/>
            <person name="Varghese N."/>
            <person name="Mukherjee S."/>
            <person name="Reddy T.B.K."/>
            <person name="Daum C."/>
            <person name="Copeland A."/>
            <person name="Chen I.A."/>
            <person name="Ivanova N.N."/>
            <person name="Kyrpides N.C."/>
            <person name="Shapiro N."/>
            <person name="Eloe-Fadrosh E.A."/>
            <person name="Pietrasiak N."/>
        </authorList>
    </citation>
    <scope>NUCLEOTIDE SEQUENCE</scope>
    <source>
        <strain evidence="1">CPER-KK1</strain>
    </source>
</reference>
<gene>
    <name evidence="1" type="ORF">KME25_02810</name>
</gene>
<accession>A0A951PI47</accession>
<dbReference type="Proteomes" id="UP000753908">
    <property type="component" value="Unassembled WGS sequence"/>
</dbReference>
<dbReference type="AlphaFoldDB" id="A0A951PI47"/>
<dbReference type="EMBL" id="JAHHIF010000003">
    <property type="protein sequence ID" value="MBW4543369.1"/>
    <property type="molecule type" value="Genomic_DNA"/>
</dbReference>
<evidence type="ECO:0000313" key="2">
    <source>
        <dbReference type="Proteomes" id="UP000753908"/>
    </source>
</evidence>
<sequence>MSLDIATFQSILLETLSSQDEPDVIKATLQQEALSPALQNYVQTFEPEMVEIAAELVKKWGKRLSKLQ</sequence>
<reference evidence="1" key="1">
    <citation type="submission" date="2021-05" db="EMBL/GenBank/DDBJ databases">
        <authorList>
            <person name="Pietrasiak N."/>
            <person name="Ward R."/>
            <person name="Stajich J.E."/>
            <person name="Kurbessoian T."/>
        </authorList>
    </citation>
    <scope>NUCLEOTIDE SEQUENCE</scope>
    <source>
        <strain evidence="1">CPER-KK1</strain>
    </source>
</reference>
<protein>
    <submittedName>
        <fullName evidence="1">Uncharacterized protein</fullName>
    </submittedName>
</protein>
<evidence type="ECO:0000313" key="1">
    <source>
        <dbReference type="EMBL" id="MBW4543369.1"/>
    </source>
</evidence>